<name>A0A4Q9MXA1_9APHY</name>
<evidence type="ECO:0000256" key="1">
    <source>
        <dbReference type="SAM" id="Phobius"/>
    </source>
</evidence>
<reference evidence="2" key="1">
    <citation type="submission" date="2019-01" db="EMBL/GenBank/DDBJ databases">
        <title>Draft genome sequences of three monokaryotic isolates of the white-rot basidiomycete fungus Dichomitus squalens.</title>
        <authorList>
            <consortium name="DOE Joint Genome Institute"/>
            <person name="Lopez S.C."/>
            <person name="Andreopoulos B."/>
            <person name="Pangilinan J."/>
            <person name="Lipzen A."/>
            <person name="Riley R."/>
            <person name="Ahrendt S."/>
            <person name="Ng V."/>
            <person name="Barry K."/>
            <person name="Daum C."/>
            <person name="Grigoriev I.V."/>
            <person name="Hilden K.S."/>
            <person name="Makela M.R."/>
            <person name="de Vries R.P."/>
        </authorList>
    </citation>
    <scope>NUCLEOTIDE SEQUENCE [LARGE SCALE GENOMIC DNA]</scope>
    <source>
        <strain evidence="2">OM18370.1</strain>
    </source>
</reference>
<keyword evidence="1" id="KW-0472">Membrane</keyword>
<dbReference type="EMBL" id="ML143400">
    <property type="protein sequence ID" value="TBU31191.1"/>
    <property type="molecule type" value="Genomic_DNA"/>
</dbReference>
<keyword evidence="1" id="KW-0812">Transmembrane</keyword>
<dbReference type="Proteomes" id="UP000292957">
    <property type="component" value="Unassembled WGS sequence"/>
</dbReference>
<gene>
    <name evidence="2" type="ORF">BD311DRAFT_752824</name>
</gene>
<protein>
    <submittedName>
        <fullName evidence="2">Uncharacterized protein</fullName>
    </submittedName>
</protein>
<accession>A0A4Q9MXA1</accession>
<dbReference type="AlphaFoldDB" id="A0A4Q9MXA1"/>
<feature type="transmembrane region" description="Helical" evidence="1">
    <location>
        <begin position="12"/>
        <end position="33"/>
    </location>
</feature>
<proteinExistence type="predicted"/>
<organism evidence="2">
    <name type="scientific">Dichomitus squalens</name>
    <dbReference type="NCBI Taxonomy" id="114155"/>
    <lineage>
        <taxon>Eukaryota</taxon>
        <taxon>Fungi</taxon>
        <taxon>Dikarya</taxon>
        <taxon>Basidiomycota</taxon>
        <taxon>Agaricomycotina</taxon>
        <taxon>Agaricomycetes</taxon>
        <taxon>Polyporales</taxon>
        <taxon>Polyporaceae</taxon>
        <taxon>Dichomitus</taxon>
    </lineage>
</organism>
<evidence type="ECO:0000313" key="2">
    <source>
        <dbReference type="EMBL" id="TBU31191.1"/>
    </source>
</evidence>
<keyword evidence="1" id="KW-1133">Transmembrane helix</keyword>
<sequence length="65" mass="7165">MRRPLVHRHIPCFPSLVYMYLISTPSGLLGFSLCSLLSCTRNLATFTVTLEAGRNASLVDPVAEQ</sequence>